<evidence type="ECO:0000313" key="2">
    <source>
        <dbReference type="EMBL" id="MCD7465606.1"/>
    </source>
</evidence>
<dbReference type="Proteomes" id="UP000823775">
    <property type="component" value="Unassembled WGS sequence"/>
</dbReference>
<name>A0ABS8T3F4_DATST</name>
<dbReference type="EMBL" id="JACEIK010001064">
    <property type="protein sequence ID" value="MCD7465606.1"/>
    <property type="molecule type" value="Genomic_DNA"/>
</dbReference>
<reference evidence="2 3" key="1">
    <citation type="journal article" date="2021" name="BMC Genomics">
        <title>Datura genome reveals duplications of psychoactive alkaloid biosynthetic genes and high mutation rate following tissue culture.</title>
        <authorList>
            <person name="Rajewski A."/>
            <person name="Carter-House D."/>
            <person name="Stajich J."/>
            <person name="Litt A."/>
        </authorList>
    </citation>
    <scope>NUCLEOTIDE SEQUENCE [LARGE SCALE GENOMIC DNA]</scope>
    <source>
        <strain evidence="2">AR-01</strain>
    </source>
</reference>
<evidence type="ECO:0000313" key="3">
    <source>
        <dbReference type="Proteomes" id="UP000823775"/>
    </source>
</evidence>
<sequence length="82" mass="9515">KPSPETKNHAHFSSFAKCQQKRQLTPDLRHFDILLSLMQLYRYHPKDLERVKASGFHPYSRGFEESSSDPSPGNHMLDGFIK</sequence>
<accession>A0ABS8T3F4</accession>
<proteinExistence type="predicted"/>
<feature type="region of interest" description="Disordered" evidence="1">
    <location>
        <begin position="59"/>
        <end position="82"/>
    </location>
</feature>
<feature type="non-terminal residue" evidence="2">
    <location>
        <position position="82"/>
    </location>
</feature>
<gene>
    <name evidence="2" type="ORF">HAX54_001619</name>
</gene>
<feature type="non-terminal residue" evidence="2">
    <location>
        <position position="1"/>
    </location>
</feature>
<protein>
    <submittedName>
        <fullName evidence="2">Uncharacterized protein</fullName>
    </submittedName>
</protein>
<comment type="caution">
    <text evidence="2">The sequence shown here is derived from an EMBL/GenBank/DDBJ whole genome shotgun (WGS) entry which is preliminary data.</text>
</comment>
<keyword evidence="3" id="KW-1185">Reference proteome</keyword>
<organism evidence="2 3">
    <name type="scientific">Datura stramonium</name>
    <name type="common">Jimsonweed</name>
    <name type="synonym">Common thornapple</name>
    <dbReference type="NCBI Taxonomy" id="4076"/>
    <lineage>
        <taxon>Eukaryota</taxon>
        <taxon>Viridiplantae</taxon>
        <taxon>Streptophyta</taxon>
        <taxon>Embryophyta</taxon>
        <taxon>Tracheophyta</taxon>
        <taxon>Spermatophyta</taxon>
        <taxon>Magnoliopsida</taxon>
        <taxon>eudicotyledons</taxon>
        <taxon>Gunneridae</taxon>
        <taxon>Pentapetalae</taxon>
        <taxon>asterids</taxon>
        <taxon>lamiids</taxon>
        <taxon>Solanales</taxon>
        <taxon>Solanaceae</taxon>
        <taxon>Solanoideae</taxon>
        <taxon>Datureae</taxon>
        <taxon>Datura</taxon>
    </lineage>
</organism>
<evidence type="ECO:0000256" key="1">
    <source>
        <dbReference type="SAM" id="MobiDB-lite"/>
    </source>
</evidence>